<gene>
    <name evidence="10" type="ORF">UK23_44615</name>
</gene>
<evidence type="ECO:0000313" key="10">
    <source>
        <dbReference type="EMBL" id="KJK33848.1"/>
    </source>
</evidence>
<keyword evidence="5 9" id="KW-0812">Transmembrane</keyword>
<feature type="transmembrane region" description="Helical" evidence="9">
    <location>
        <begin position="160"/>
        <end position="178"/>
    </location>
</feature>
<evidence type="ECO:0000256" key="8">
    <source>
        <dbReference type="ARBA" id="ARBA00039381"/>
    </source>
</evidence>
<comment type="subcellular location">
    <subcellularLocation>
        <location evidence="1">Cell membrane</location>
        <topology evidence="1">Multi-pass membrane protein</topology>
    </subcellularLocation>
</comment>
<keyword evidence="3" id="KW-1003">Cell membrane</keyword>
<dbReference type="PANTHER" id="PTHR32196:SF71">
    <property type="entry name" value="AUTOINDUCER 2 IMPORT SYSTEM PERMEASE PROTEIN LSRD"/>
    <property type="match status" value="1"/>
</dbReference>
<feature type="transmembrane region" description="Helical" evidence="9">
    <location>
        <begin position="240"/>
        <end position="257"/>
    </location>
</feature>
<name>A0A0F0GES6_LENAE</name>
<evidence type="ECO:0000256" key="7">
    <source>
        <dbReference type="ARBA" id="ARBA00023136"/>
    </source>
</evidence>
<accession>A0A0F0GES6</accession>
<evidence type="ECO:0000256" key="5">
    <source>
        <dbReference type="ARBA" id="ARBA00022692"/>
    </source>
</evidence>
<keyword evidence="2" id="KW-0813">Transport</keyword>
<dbReference type="RefSeq" id="WP_045317903.1">
    <property type="nucleotide sequence ID" value="NZ_JYJG01000493.1"/>
</dbReference>
<keyword evidence="4" id="KW-0997">Cell inner membrane</keyword>
<feature type="transmembrane region" description="Helical" evidence="9">
    <location>
        <begin position="264"/>
        <end position="283"/>
    </location>
</feature>
<comment type="caution">
    <text evidence="10">The sequence shown here is derived from an EMBL/GenBank/DDBJ whole genome shotgun (WGS) entry which is preliminary data.</text>
</comment>
<dbReference type="EMBL" id="JYJG01000493">
    <property type="protein sequence ID" value="KJK33848.1"/>
    <property type="molecule type" value="Genomic_DNA"/>
</dbReference>
<feature type="transmembrane region" description="Helical" evidence="9">
    <location>
        <begin position="64"/>
        <end position="83"/>
    </location>
</feature>
<feature type="transmembrane region" description="Helical" evidence="9">
    <location>
        <begin position="36"/>
        <end position="57"/>
    </location>
</feature>
<dbReference type="InterPro" id="IPR001851">
    <property type="entry name" value="ABC_transp_permease"/>
</dbReference>
<dbReference type="STRING" id="68170.GCA_000974445_08706"/>
<dbReference type="AlphaFoldDB" id="A0A0F0GES6"/>
<keyword evidence="7 9" id="KW-0472">Membrane</keyword>
<feature type="transmembrane region" description="Helical" evidence="9">
    <location>
        <begin position="117"/>
        <end position="140"/>
    </location>
</feature>
<keyword evidence="11" id="KW-1185">Reference proteome</keyword>
<evidence type="ECO:0000256" key="1">
    <source>
        <dbReference type="ARBA" id="ARBA00004651"/>
    </source>
</evidence>
<evidence type="ECO:0000256" key="3">
    <source>
        <dbReference type="ARBA" id="ARBA00022475"/>
    </source>
</evidence>
<keyword evidence="6 9" id="KW-1133">Transmembrane helix</keyword>
<dbReference type="eggNOG" id="COG1172">
    <property type="taxonomic scope" value="Bacteria"/>
</dbReference>
<evidence type="ECO:0000256" key="6">
    <source>
        <dbReference type="ARBA" id="ARBA00022989"/>
    </source>
</evidence>
<proteinExistence type="predicted"/>
<dbReference type="GO" id="GO:0005886">
    <property type="term" value="C:plasma membrane"/>
    <property type="evidence" value="ECO:0007669"/>
    <property type="project" value="UniProtKB-SubCell"/>
</dbReference>
<feature type="transmembrane region" description="Helical" evidence="9">
    <location>
        <begin position="289"/>
        <end position="308"/>
    </location>
</feature>
<dbReference type="OrthoDB" id="7947581at2"/>
<sequence length="323" mass="33304">MRNLLRWETTLVFLLIVVALTGQVSTDGSFLSGGNLFYLGLDIGEIALIALPLTLVIVAGEIDLSVASVLGLSSALIGWLWNAGWPLEAILPTVVVAGAVCGAFNGLLVTRLGLPSLAVTIGTLALYRGLALVVLGDTAVADFPASYTSFGTTPVPGTDIPYPIVLALTLAILFGIALHASSFGRSVYAIGANEEGARFSGIRVKRIKLILFVLAGAVAAIAGIVYTFRFSSARADNGVGLELAVVAAVLLGGVSIFGGKGTLFGVLAGVLLLGGLRNLLILQDTSTEVLTIVTGLLLLVSVLAPSITRRVATPRKILRKAAT</sequence>
<reference evidence="10 11" key="1">
    <citation type="submission" date="2015-02" db="EMBL/GenBank/DDBJ databases">
        <authorList>
            <person name="Ju K.-S."/>
            <person name="Doroghazi J.R."/>
            <person name="Metcalf W."/>
        </authorList>
    </citation>
    <scope>NUCLEOTIDE SEQUENCE [LARGE SCALE GENOMIC DNA]</scope>
    <source>
        <strain evidence="10 11">NRRL B-16140</strain>
    </source>
</reference>
<dbReference type="Proteomes" id="UP000033393">
    <property type="component" value="Unassembled WGS sequence"/>
</dbReference>
<dbReference type="PATRIC" id="fig|68170.10.peg.2235"/>
<feature type="transmembrane region" description="Helical" evidence="9">
    <location>
        <begin position="209"/>
        <end position="228"/>
    </location>
</feature>
<feature type="transmembrane region" description="Helical" evidence="9">
    <location>
        <begin position="89"/>
        <end position="110"/>
    </location>
</feature>
<dbReference type="PANTHER" id="PTHR32196">
    <property type="entry name" value="ABC TRANSPORTER PERMEASE PROTEIN YPHD-RELATED-RELATED"/>
    <property type="match status" value="1"/>
</dbReference>
<dbReference type="Pfam" id="PF02653">
    <property type="entry name" value="BPD_transp_2"/>
    <property type="match status" value="1"/>
</dbReference>
<organism evidence="10 11">
    <name type="scientific">Lentzea aerocolonigenes</name>
    <name type="common">Lechevalieria aerocolonigenes</name>
    <name type="synonym">Saccharothrix aerocolonigenes</name>
    <dbReference type="NCBI Taxonomy" id="68170"/>
    <lineage>
        <taxon>Bacteria</taxon>
        <taxon>Bacillati</taxon>
        <taxon>Actinomycetota</taxon>
        <taxon>Actinomycetes</taxon>
        <taxon>Pseudonocardiales</taxon>
        <taxon>Pseudonocardiaceae</taxon>
        <taxon>Lentzea</taxon>
    </lineage>
</organism>
<protein>
    <recommendedName>
        <fullName evidence="8">Autoinducer 2 import system permease protein LsrD</fullName>
    </recommendedName>
</protein>
<dbReference type="CDD" id="cd06579">
    <property type="entry name" value="TM_PBP1_transp_AraH_like"/>
    <property type="match status" value="1"/>
</dbReference>
<evidence type="ECO:0000256" key="2">
    <source>
        <dbReference type="ARBA" id="ARBA00022448"/>
    </source>
</evidence>
<evidence type="ECO:0000256" key="4">
    <source>
        <dbReference type="ARBA" id="ARBA00022519"/>
    </source>
</evidence>
<evidence type="ECO:0000256" key="9">
    <source>
        <dbReference type="SAM" id="Phobius"/>
    </source>
</evidence>
<evidence type="ECO:0000313" key="11">
    <source>
        <dbReference type="Proteomes" id="UP000033393"/>
    </source>
</evidence>
<dbReference type="GO" id="GO:0022857">
    <property type="term" value="F:transmembrane transporter activity"/>
    <property type="evidence" value="ECO:0007669"/>
    <property type="project" value="InterPro"/>
</dbReference>